<dbReference type="EMBL" id="QGNZ01000003">
    <property type="protein sequence ID" value="PWS26893.1"/>
    <property type="molecule type" value="Genomic_DNA"/>
</dbReference>
<protein>
    <submittedName>
        <fullName evidence="4">Dienelactone hydrolase</fullName>
    </submittedName>
</protein>
<feature type="chain" id="PRO_5016426369" evidence="1">
    <location>
        <begin position="20"/>
        <end position="439"/>
    </location>
</feature>
<dbReference type="Gene3D" id="3.10.450.590">
    <property type="match status" value="1"/>
</dbReference>
<dbReference type="InterPro" id="IPR029058">
    <property type="entry name" value="AB_hydrolase_fold"/>
</dbReference>
<dbReference type="Gene3D" id="3.40.50.1820">
    <property type="entry name" value="alpha/beta hydrolase"/>
    <property type="match status" value="1"/>
</dbReference>
<dbReference type="AlphaFoldDB" id="A0A317ELW7"/>
<dbReference type="InterPro" id="IPR053145">
    <property type="entry name" value="AB_hydrolase_Est10"/>
</dbReference>
<dbReference type="SUPFAM" id="SSF53474">
    <property type="entry name" value="alpha/beta-Hydrolases"/>
    <property type="match status" value="1"/>
</dbReference>
<dbReference type="OrthoDB" id="9809549at2"/>
<accession>A0A317ELW7</accession>
<dbReference type="Pfam" id="PF12146">
    <property type="entry name" value="Hydrolase_4"/>
    <property type="match status" value="1"/>
</dbReference>
<evidence type="ECO:0000259" key="2">
    <source>
        <dbReference type="Pfam" id="PF12146"/>
    </source>
</evidence>
<feature type="signal peptide" evidence="1">
    <location>
        <begin position="1"/>
        <end position="19"/>
    </location>
</feature>
<sequence>MKKSILFLVALLFSTVAFSQNVISLFKGANDFFALMQEEKFADARGYFDENMKSKVTEENLKQLWVDISAKLGKAEYLDAIQSKTQGEYFSVTVEGKFANGSQNFLVGFNKEQKIVGLFLVPAQTVKDYLKPAYADTNLYTEKSVYLTSGKHQLAAIITTPKNIKNFPVVVMVHGSGPADMDESVGANKPFKDLALGLASKGIASLRYVKRTLIYANEFSGAFTVKEEVMDDAVAAVELAKTIANADLKNIYVFGHSLGGMLAPRIATLSPDLSGIILAAAPARAFTDMVIDQNKYMFALSKDTTELNRKRLDTAIMDIEKSRIKQLGKTIKPDSAILGLPASYWIDLNNFDQVGTAKKLSKQRIFVIQGGNDFQVTKTDFDIWNNALGKKKNAKLKYYPELNHLLSPQTEKASAAQYQIPVSVSETLVNDLVAFIKEK</sequence>
<dbReference type="PANTHER" id="PTHR43265:SF1">
    <property type="entry name" value="ESTERASE ESTD"/>
    <property type="match status" value="1"/>
</dbReference>
<dbReference type="Pfam" id="PF13026">
    <property type="entry name" value="DUF3887"/>
    <property type="match status" value="1"/>
</dbReference>
<dbReference type="InterPro" id="IPR022742">
    <property type="entry name" value="Hydrolase_4"/>
</dbReference>
<keyword evidence="4" id="KW-0378">Hydrolase</keyword>
<evidence type="ECO:0000256" key="1">
    <source>
        <dbReference type="SAM" id="SignalP"/>
    </source>
</evidence>
<organism evidence="4 5">
    <name type="scientific">Pedobacter yonginense</name>
    <dbReference type="NCBI Taxonomy" id="651869"/>
    <lineage>
        <taxon>Bacteria</taxon>
        <taxon>Pseudomonadati</taxon>
        <taxon>Bacteroidota</taxon>
        <taxon>Sphingobacteriia</taxon>
        <taxon>Sphingobacteriales</taxon>
        <taxon>Sphingobacteriaceae</taxon>
        <taxon>Pedobacter</taxon>
    </lineage>
</organism>
<dbReference type="Proteomes" id="UP000245379">
    <property type="component" value="Unassembled WGS sequence"/>
</dbReference>
<keyword evidence="1" id="KW-0732">Signal</keyword>
<comment type="caution">
    <text evidence="4">The sequence shown here is derived from an EMBL/GenBank/DDBJ whole genome shotgun (WGS) entry which is preliminary data.</text>
</comment>
<evidence type="ECO:0000259" key="3">
    <source>
        <dbReference type="Pfam" id="PF13026"/>
    </source>
</evidence>
<keyword evidence="5" id="KW-1185">Reference proteome</keyword>
<dbReference type="InterPro" id="IPR024981">
    <property type="entry name" value="DUF3887"/>
</dbReference>
<name>A0A317ELW7_9SPHI</name>
<proteinExistence type="predicted"/>
<feature type="domain" description="DUF3887" evidence="3">
    <location>
        <begin position="29"/>
        <end position="118"/>
    </location>
</feature>
<dbReference type="RefSeq" id="WP_109926239.1">
    <property type="nucleotide sequence ID" value="NZ_QGNZ01000003.1"/>
</dbReference>
<reference evidence="4 5" key="1">
    <citation type="submission" date="2018-05" db="EMBL/GenBank/DDBJ databases">
        <title>Pedobacter paludis sp. nov., isolated from wetland soil.</title>
        <authorList>
            <person name="Zhang Y."/>
            <person name="Wang G."/>
        </authorList>
    </citation>
    <scope>NUCLEOTIDE SEQUENCE [LARGE SCALE GENOMIC DNA]</scope>
    <source>
        <strain evidence="4 5">KCTC22721</strain>
    </source>
</reference>
<evidence type="ECO:0000313" key="5">
    <source>
        <dbReference type="Proteomes" id="UP000245379"/>
    </source>
</evidence>
<evidence type="ECO:0000313" key="4">
    <source>
        <dbReference type="EMBL" id="PWS26893.1"/>
    </source>
</evidence>
<dbReference type="GO" id="GO:0052689">
    <property type="term" value="F:carboxylic ester hydrolase activity"/>
    <property type="evidence" value="ECO:0007669"/>
    <property type="project" value="TreeGrafter"/>
</dbReference>
<gene>
    <name evidence="4" type="ORF">DHW03_12770</name>
</gene>
<feature type="domain" description="Serine aminopeptidase S33" evidence="2">
    <location>
        <begin position="227"/>
        <end position="406"/>
    </location>
</feature>
<dbReference type="PANTHER" id="PTHR43265">
    <property type="entry name" value="ESTERASE ESTD"/>
    <property type="match status" value="1"/>
</dbReference>